<organism evidence="1 2">
    <name type="scientific">Hallella faecis</name>
    <dbReference type="NCBI Taxonomy" id="2841596"/>
    <lineage>
        <taxon>Bacteria</taxon>
        <taxon>Pseudomonadati</taxon>
        <taxon>Bacteroidota</taxon>
        <taxon>Bacteroidia</taxon>
        <taxon>Bacteroidales</taxon>
        <taxon>Prevotellaceae</taxon>
        <taxon>Hallella</taxon>
    </lineage>
</organism>
<dbReference type="Proteomes" id="UP001487296">
    <property type="component" value="Unassembled WGS sequence"/>
</dbReference>
<name>A0ABV1FS37_9BACT</name>
<keyword evidence="2" id="KW-1185">Reference proteome</keyword>
<proteinExistence type="predicted"/>
<gene>
    <name evidence="1" type="ORF">AAAT34_08965</name>
</gene>
<evidence type="ECO:0000313" key="1">
    <source>
        <dbReference type="EMBL" id="MEQ2487180.1"/>
    </source>
</evidence>
<dbReference type="EMBL" id="JBBNFP010000035">
    <property type="protein sequence ID" value="MEQ2487180.1"/>
    <property type="molecule type" value="Genomic_DNA"/>
</dbReference>
<sequence length="97" mass="11125">MNFNLHISDEDYVRITAGRKRVAGSLQRVDGDTFIFHPWQETERKRSKVLRTKHASCRICDDSIALSLRIKRAQAPNACNIIFDETDQAVDFITSNT</sequence>
<comment type="caution">
    <text evidence="1">The sequence shown here is derived from an EMBL/GenBank/DDBJ whole genome shotgun (WGS) entry which is preliminary data.</text>
</comment>
<dbReference type="RefSeq" id="WP_215760218.1">
    <property type="nucleotide sequence ID" value="NZ_JAHKBE010000034.1"/>
</dbReference>
<protein>
    <submittedName>
        <fullName evidence="1">Uncharacterized protein</fullName>
    </submittedName>
</protein>
<evidence type="ECO:0000313" key="2">
    <source>
        <dbReference type="Proteomes" id="UP001487296"/>
    </source>
</evidence>
<reference evidence="1 2" key="1">
    <citation type="submission" date="2024-04" db="EMBL/GenBank/DDBJ databases">
        <title>Human intestinal bacterial collection.</title>
        <authorList>
            <person name="Pauvert C."/>
            <person name="Hitch T.C.A."/>
            <person name="Clavel T."/>
        </authorList>
    </citation>
    <scope>NUCLEOTIDE SEQUENCE [LARGE SCALE GENOMIC DNA]</scope>
    <source>
        <strain evidence="1 2">CLA-AA-H145</strain>
    </source>
</reference>
<accession>A0ABV1FS37</accession>